<dbReference type="HAMAP" id="MF_00316">
    <property type="entry name" value="MobA"/>
    <property type="match status" value="1"/>
</dbReference>
<dbReference type="CDD" id="cd02503">
    <property type="entry name" value="MobA"/>
    <property type="match status" value="1"/>
</dbReference>
<comment type="similarity">
    <text evidence="8">Belongs to the MobA family.</text>
</comment>
<dbReference type="PANTHER" id="PTHR19136:SF81">
    <property type="entry name" value="MOLYBDENUM COFACTOR GUANYLYLTRANSFERASE"/>
    <property type="match status" value="1"/>
</dbReference>
<evidence type="ECO:0000256" key="8">
    <source>
        <dbReference type="HAMAP-Rule" id="MF_00316"/>
    </source>
</evidence>
<keyword evidence="7 8" id="KW-0501">Molybdenum cofactor biosynthesis</keyword>
<comment type="cofactor">
    <cofactor evidence="8">
        <name>Mg(2+)</name>
        <dbReference type="ChEBI" id="CHEBI:18420"/>
    </cofactor>
</comment>
<reference evidence="10" key="1">
    <citation type="submission" date="2020-10" db="EMBL/GenBank/DDBJ databases">
        <authorList>
            <person name="Gilroy R."/>
        </authorList>
    </citation>
    <scope>NUCLEOTIDE SEQUENCE</scope>
    <source>
        <strain evidence="10">ChiBcec7-5410</strain>
    </source>
</reference>
<evidence type="ECO:0000313" key="11">
    <source>
        <dbReference type="Proteomes" id="UP000824160"/>
    </source>
</evidence>
<keyword evidence="5 8" id="KW-0460">Magnesium</keyword>
<comment type="function">
    <text evidence="8">Transfers a GMP moiety from GTP to Mo-molybdopterin (Mo-MPT) cofactor (Moco or molybdenum cofactor) to form Mo-molybdopterin guanine dinucleotide (Mo-MGD) cofactor.</text>
</comment>
<name>A0A9D1H5B9_9FIRM</name>
<dbReference type="GO" id="GO:0006777">
    <property type="term" value="P:Mo-molybdopterin cofactor biosynthetic process"/>
    <property type="evidence" value="ECO:0007669"/>
    <property type="project" value="UniProtKB-KW"/>
</dbReference>
<evidence type="ECO:0000256" key="6">
    <source>
        <dbReference type="ARBA" id="ARBA00023134"/>
    </source>
</evidence>
<dbReference type="SUPFAM" id="SSF53448">
    <property type="entry name" value="Nucleotide-diphospho-sugar transferases"/>
    <property type="match status" value="1"/>
</dbReference>
<dbReference type="InterPro" id="IPR025877">
    <property type="entry name" value="MobA-like_NTP_Trfase"/>
</dbReference>
<keyword evidence="1 8" id="KW-0963">Cytoplasm</keyword>
<dbReference type="EC" id="2.7.7.77" evidence="8"/>
<proteinExistence type="inferred from homology"/>
<evidence type="ECO:0000259" key="9">
    <source>
        <dbReference type="Pfam" id="PF12804"/>
    </source>
</evidence>
<dbReference type="AlphaFoldDB" id="A0A9D1H5B9"/>
<dbReference type="EMBL" id="DVLW01000064">
    <property type="protein sequence ID" value="HIT94005.1"/>
    <property type="molecule type" value="Genomic_DNA"/>
</dbReference>
<evidence type="ECO:0000256" key="7">
    <source>
        <dbReference type="ARBA" id="ARBA00023150"/>
    </source>
</evidence>
<keyword evidence="6 8" id="KW-0342">GTP-binding</keyword>
<comment type="domain">
    <text evidence="8">The N-terminal domain determines nucleotide recognition and specific binding, while the C-terminal domain determines the specific binding to the target protein.</text>
</comment>
<feature type="binding site" evidence="8">
    <location>
        <begin position="11"/>
        <end position="13"/>
    </location>
    <ligand>
        <name>GTP</name>
        <dbReference type="ChEBI" id="CHEBI:37565"/>
    </ligand>
</feature>
<keyword evidence="10" id="KW-0548">Nucleotidyltransferase</keyword>
<evidence type="ECO:0000256" key="3">
    <source>
        <dbReference type="ARBA" id="ARBA00022723"/>
    </source>
</evidence>
<comment type="caution">
    <text evidence="10">The sequence shown here is derived from an EMBL/GenBank/DDBJ whole genome shotgun (WGS) entry which is preliminary data.</text>
</comment>
<feature type="binding site" evidence="8">
    <location>
        <position position="92"/>
    </location>
    <ligand>
        <name>GTP</name>
        <dbReference type="ChEBI" id="CHEBI:37565"/>
    </ligand>
</feature>
<dbReference type="GO" id="GO:0005737">
    <property type="term" value="C:cytoplasm"/>
    <property type="evidence" value="ECO:0007669"/>
    <property type="project" value="UniProtKB-SubCell"/>
</dbReference>
<dbReference type="PANTHER" id="PTHR19136">
    <property type="entry name" value="MOLYBDENUM COFACTOR GUANYLYLTRANSFERASE"/>
    <property type="match status" value="1"/>
</dbReference>
<feature type="binding site" evidence="8">
    <location>
        <position position="92"/>
    </location>
    <ligand>
        <name>Mg(2+)</name>
        <dbReference type="ChEBI" id="CHEBI:18420"/>
    </ligand>
</feature>
<dbReference type="InterPro" id="IPR013482">
    <property type="entry name" value="Molybde_CF_guanTrfase"/>
</dbReference>
<feature type="domain" description="MobA-like NTP transferase" evidence="9">
    <location>
        <begin position="8"/>
        <end position="150"/>
    </location>
</feature>
<evidence type="ECO:0000256" key="2">
    <source>
        <dbReference type="ARBA" id="ARBA00022679"/>
    </source>
</evidence>
<keyword evidence="4 8" id="KW-0547">Nucleotide-binding</keyword>
<evidence type="ECO:0000256" key="4">
    <source>
        <dbReference type="ARBA" id="ARBA00022741"/>
    </source>
</evidence>
<dbReference type="GO" id="GO:0046872">
    <property type="term" value="F:metal ion binding"/>
    <property type="evidence" value="ECO:0007669"/>
    <property type="project" value="UniProtKB-KW"/>
</dbReference>
<dbReference type="GO" id="GO:0005525">
    <property type="term" value="F:GTP binding"/>
    <property type="evidence" value="ECO:0007669"/>
    <property type="project" value="UniProtKB-UniRule"/>
</dbReference>
<dbReference type="GO" id="GO:0061603">
    <property type="term" value="F:molybdenum cofactor guanylyltransferase activity"/>
    <property type="evidence" value="ECO:0007669"/>
    <property type="project" value="UniProtKB-EC"/>
</dbReference>
<dbReference type="Proteomes" id="UP000824160">
    <property type="component" value="Unassembled WGS sequence"/>
</dbReference>
<comment type="catalytic activity">
    <reaction evidence="8">
        <text>Mo-molybdopterin + GTP + H(+) = Mo-molybdopterin guanine dinucleotide + diphosphate</text>
        <dbReference type="Rhea" id="RHEA:34243"/>
        <dbReference type="ChEBI" id="CHEBI:15378"/>
        <dbReference type="ChEBI" id="CHEBI:33019"/>
        <dbReference type="ChEBI" id="CHEBI:37565"/>
        <dbReference type="ChEBI" id="CHEBI:71302"/>
        <dbReference type="ChEBI" id="CHEBI:71310"/>
        <dbReference type="EC" id="2.7.7.77"/>
    </reaction>
</comment>
<keyword evidence="3 8" id="KW-0479">Metal-binding</keyword>
<gene>
    <name evidence="8" type="primary">mobA</name>
    <name evidence="10" type="ORF">IAC43_02350</name>
</gene>
<keyword evidence="2 8" id="KW-0808">Transferase</keyword>
<evidence type="ECO:0000313" key="10">
    <source>
        <dbReference type="EMBL" id="HIT94005.1"/>
    </source>
</evidence>
<feature type="binding site" evidence="8">
    <location>
        <position position="24"/>
    </location>
    <ligand>
        <name>GTP</name>
        <dbReference type="ChEBI" id="CHEBI:37565"/>
    </ligand>
</feature>
<organism evidence="10 11">
    <name type="scientific">Candidatus Faecivivens stercoripullorum</name>
    <dbReference type="NCBI Taxonomy" id="2840805"/>
    <lineage>
        <taxon>Bacteria</taxon>
        <taxon>Bacillati</taxon>
        <taxon>Bacillota</taxon>
        <taxon>Clostridia</taxon>
        <taxon>Eubacteriales</taxon>
        <taxon>Oscillospiraceae</taxon>
        <taxon>Oscillospiraceae incertae sedis</taxon>
        <taxon>Candidatus Faecivivens</taxon>
    </lineage>
</organism>
<comment type="caution">
    <text evidence="8">Lacks conserved residue(s) required for the propagation of feature annotation.</text>
</comment>
<accession>A0A9D1H5B9</accession>
<dbReference type="Gene3D" id="3.90.550.10">
    <property type="entry name" value="Spore Coat Polysaccharide Biosynthesis Protein SpsA, Chain A"/>
    <property type="match status" value="1"/>
</dbReference>
<dbReference type="InterPro" id="IPR029044">
    <property type="entry name" value="Nucleotide-diphossugar_trans"/>
</dbReference>
<protein>
    <recommendedName>
        <fullName evidence="8">Probable molybdenum cofactor guanylyltransferase</fullName>
        <shortName evidence="8">MoCo guanylyltransferase</shortName>
        <ecNumber evidence="8">2.7.7.77</ecNumber>
    </recommendedName>
    <alternativeName>
        <fullName evidence="8">GTP:molybdopterin guanylyltransferase</fullName>
    </alternativeName>
    <alternativeName>
        <fullName evidence="8">Mo-MPT guanylyltransferase</fullName>
    </alternativeName>
    <alternativeName>
        <fullName evidence="8">Molybdopterin guanylyltransferase</fullName>
    </alternativeName>
    <alternativeName>
        <fullName evidence="8">Molybdopterin-guanine dinucleotide synthase</fullName>
        <shortName evidence="8">MGD synthase</shortName>
    </alternativeName>
</protein>
<sequence length="196" mass="21262">MQIENCGGLILGGGKGSRMGGIDKGSLNLNGKSFLCRVEDVLDFLPEKLYAGNGESRFTTVYEEFAGCGPLGGIYAGLSCTKCSGLFVAACDTPLLTDNFVRFMIQRAGDGVTISQTPDGRLQPLGAVYHRDVLSVIGQMLQNGQRRLMGLLERVPVQVVPLAGTEFENVHFNVNTPEDLAVLREMRILDNDVRFC</sequence>
<reference evidence="10" key="2">
    <citation type="journal article" date="2021" name="PeerJ">
        <title>Extensive microbial diversity within the chicken gut microbiome revealed by metagenomics and culture.</title>
        <authorList>
            <person name="Gilroy R."/>
            <person name="Ravi A."/>
            <person name="Getino M."/>
            <person name="Pursley I."/>
            <person name="Horton D.L."/>
            <person name="Alikhan N.F."/>
            <person name="Baker D."/>
            <person name="Gharbi K."/>
            <person name="Hall N."/>
            <person name="Watson M."/>
            <person name="Adriaenssens E.M."/>
            <person name="Foster-Nyarko E."/>
            <person name="Jarju S."/>
            <person name="Secka A."/>
            <person name="Antonio M."/>
            <person name="Oren A."/>
            <person name="Chaudhuri R.R."/>
            <person name="La Ragione R."/>
            <person name="Hildebrand F."/>
            <person name="Pallen M.J."/>
        </authorList>
    </citation>
    <scope>NUCLEOTIDE SEQUENCE</scope>
    <source>
        <strain evidence="10">ChiBcec7-5410</strain>
    </source>
</reference>
<dbReference type="Pfam" id="PF12804">
    <property type="entry name" value="NTP_transf_3"/>
    <property type="match status" value="1"/>
</dbReference>
<evidence type="ECO:0000256" key="1">
    <source>
        <dbReference type="ARBA" id="ARBA00022490"/>
    </source>
</evidence>
<evidence type="ECO:0000256" key="5">
    <source>
        <dbReference type="ARBA" id="ARBA00022842"/>
    </source>
</evidence>
<comment type="subcellular location">
    <subcellularLocation>
        <location evidence="8">Cytoplasm</location>
    </subcellularLocation>
</comment>